<dbReference type="AlphaFoldDB" id="A0A7W9HRD6"/>
<dbReference type="EMBL" id="JACHMO010000001">
    <property type="protein sequence ID" value="MBB5807045.1"/>
    <property type="molecule type" value="Genomic_DNA"/>
</dbReference>
<dbReference type="Proteomes" id="UP000552097">
    <property type="component" value="Unassembled WGS sequence"/>
</dbReference>
<name>A0A7W9HRD6_9PSEU</name>
<reference evidence="1 2" key="1">
    <citation type="submission" date="2020-08" db="EMBL/GenBank/DDBJ databases">
        <title>Sequencing the genomes of 1000 actinobacteria strains.</title>
        <authorList>
            <person name="Klenk H.-P."/>
        </authorList>
    </citation>
    <scope>NUCLEOTIDE SEQUENCE [LARGE SCALE GENOMIC DNA]</scope>
    <source>
        <strain evidence="1 2">DSM 45486</strain>
    </source>
</reference>
<gene>
    <name evidence="1" type="ORF">F4560_006813</name>
</gene>
<sequence length="117" mass="13845">MTGRPAHFTDPRTLLVALEGGPKHRQWFFYADWLAARAATRRGRYWIGHPCAAERRYLPTDRYATNPDPAITDRHGLARVWIYVELTRWWNWQREYFTPEEIATNAKAQFDHEWGAA</sequence>
<evidence type="ECO:0000313" key="1">
    <source>
        <dbReference type="EMBL" id="MBB5807045.1"/>
    </source>
</evidence>
<comment type="caution">
    <text evidence="1">The sequence shown here is derived from an EMBL/GenBank/DDBJ whole genome shotgun (WGS) entry which is preliminary data.</text>
</comment>
<protein>
    <submittedName>
        <fullName evidence="1">Uncharacterized protein</fullName>
    </submittedName>
</protein>
<accession>A0A7W9HRD6</accession>
<evidence type="ECO:0000313" key="2">
    <source>
        <dbReference type="Proteomes" id="UP000552097"/>
    </source>
</evidence>
<proteinExistence type="predicted"/>
<organism evidence="1 2">
    <name type="scientific">Saccharothrix ecbatanensis</name>
    <dbReference type="NCBI Taxonomy" id="1105145"/>
    <lineage>
        <taxon>Bacteria</taxon>
        <taxon>Bacillati</taxon>
        <taxon>Actinomycetota</taxon>
        <taxon>Actinomycetes</taxon>
        <taxon>Pseudonocardiales</taxon>
        <taxon>Pseudonocardiaceae</taxon>
        <taxon>Saccharothrix</taxon>
    </lineage>
</organism>
<keyword evidence="2" id="KW-1185">Reference proteome</keyword>
<dbReference type="RefSeq" id="WP_184927027.1">
    <property type="nucleotide sequence ID" value="NZ_JACHMO010000001.1"/>
</dbReference>